<feature type="region of interest" description="Disordered" evidence="1">
    <location>
        <begin position="76"/>
        <end position="110"/>
    </location>
</feature>
<evidence type="ECO:0000313" key="2">
    <source>
        <dbReference type="EMBL" id="ODN90159.1"/>
    </source>
</evidence>
<dbReference type="EMBL" id="AWGH01000021">
    <property type="protein sequence ID" value="ODN90159.1"/>
    <property type="molecule type" value="Genomic_DNA"/>
</dbReference>
<evidence type="ECO:0000256" key="1">
    <source>
        <dbReference type="SAM" id="MobiDB-lite"/>
    </source>
</evidence>
<proteinExistence type="predicted"/>
<dbReference type="GeneID" id="30195389"/>
<name>A0A1E3INI1_9TREE</name>
<evidence type="ECO:0000313" key="3">
    <source>
        <dbReference type="Proteomes" id="UP000094819"/>
    </source>
</evidence>
<dbReference type="Proteomes" id="UP000094819">
    <property type="component" value="Unassembled WGS sequence"/>
</dbReference>
<feature type="compositionally biased region" description="Basic and acidic residues" evidence="1">
    <location>
        <begin position="97"/>
        <end position="110"/>
    </location>
</feature>
<organism evidence="2 3">
    <name type="scientific">Cryptococcus wingfieldii CBS 7118</name>
    <dbReference type="NCBI Taxonomy" id="1295528"/>
    <lineage>
        <taxon>Eukaryota</taxon>
        <taxon>Fungi</taxon>
        <taxon>Dikarya</taxon>
        <taxon>Basidiomycota</taxon>
        <taxon>Agaricomycotina</taxon>
        <taxon>Tremellomycetes</taxon>
        <taxon>Tremellales</taxon>
        <taxon>Cryptococcaceae</taxon>
        <taxon>Cryptococcus</taxon>
    </lineage>
</organism>
<sequence>MSSPILTPPNHSSPPYRSHAALTKSEEYLISNIPSAPSFQHIARERPGAMMLRATLPFRVQIPHPPSHLHHPVSWFREATHGKAPPRQPSSYTSRALDWDHGQGHRQDDP</sequence>
<comment type="caution">
    <text evidence="2">The sequence shown here is derived from an EMBL/GenBank/DDBJ whole genome shotgun (WGS) entry which is preliminary data.</text>
</comment>
<gene>
    <name evidence="2" type="ORF">L198_06177</name>
</gene>
<reference evidence="2 3" key="1">
    <citation type="submission" date="2016-06" db="EMBL/GenBank/DDBJ databases">
        <title>Evolution of pathogenesis and genome organization in the Tremellales.</title>
        <authorList>
            <person name="Cuomo C."/>
            <person name="Litvintseva A."/>
            <person name="Heitman J."/>
            <person name="Chen Y."/>
            <person name="Sun S."/>
            <person name="Springer D."/>
            <person name="Dromer F."/>
            <person name="Young S."/>
            <person name="Zeng Q."/>
            <person name="Chapman S."/>
            <person name="Gujja S."/>
            <person name="Saif S."/>
            <person name="Birren B."/>
        </authorList>
    </citation>
    <scope>NUCLEOTIDE SEQUENCE [LARGE SCALE GENOMIC DNA]</scope>
    <source>
        <strain evidence="2 3">CBS 7118</strain>
    </source>
</reference>
<accession>A0A1E3INI1</accession>
<dbReference type="AlphaFoldDB" id="A0A1E3INI1"/>
<protein>
    <submittedName>
        <fullName evidence="2">Uncharacterized protein</fullName>
    </submittedName>
</protein>
<keyword evidence="3" id="KW-1185">Reference proteome</keyword>
<dbReference type="RefSeq" id="XP_019029681.1">
    <property type="nucleotide sequence ID" value="XM_019178243.1"/>
</dbReference>